<dbReference type="InterPro" id="IPR025983">
    <property type="entry name" value="Cys_rich_CPCC"/>
</dbReference>
<reference evidence="2" key="1">
    <citation type="submission" date="2022-04" db="EMBL/GenBank/DDBJ databases">
        <title>Paenibacillus mangrovi sp. nov., a novel endophytic bacterium isolated from bark of Kandelia candel.</title>
        <authorList>
            <person name="Tuo L."/>
        </authorList>
    </citation>
    <scope>NUCLEOTIDE SEQUENCE</scope>
    <source>
        <strain evidence="2">KQZ6P-2</strain>
    </source>
</reference>
<dbReference type="AlphaFoldDB" id="A0A9X1WSP7"/>
<gene>
    <name evidence="2" type="ORF">MUG84_04635</name>
</gene>
<keyword evidence="3" id="KW-1185">Reference proteome</keyword>
<evidence type="ECO:0000313" key="2">
    <source>
        <dbReference type="EMBL" id="MCJ8011029.1"/>
    </source>
</evidence>
<evidence type="ECO:0000313" key="3">
    <source>
        <dbReference type="Proteomes" id="UP001139347"/>
    </source>
</evidence>
<comment type="caution">
    <text evidence="2">The sequence shown here is derived from an EMBL/GenBank/DDBJ whole genome shotgun (WGS) entry which is preliminary data.</text>
</comment>
<feature type="domain" description="Cysteine-rich CPCC" evidence="1">
    <location>
        <begin position="4"/>
        <end position="78"/>
    </location>
</feature>
<evidence type="ECO:0000259" key="1">
    <source>
        <dbReference type="Pfam" id="PF14206"/>
    </source>
</evidence>
<accession>A0A9X1WSP7</accession>
<organism evidence="2 3">
    <name type="scientific">Paenibacillus mangrovi</name>
    <dbReference type="NCBI Taxonomy" id="2931978"/>
    <lineage>
        <taxon>Bacteria</taxon>
        <taxon>Bacillati</taxon>
        <taxon>Bacillota</taxon>
        <taxon>Bacilli</taxon>
        <taxon>Bacillales</taxon>
        <taxon>Paenibacillaceae</taxon>
        <taxon>Paenibacillus</taxon>
    </lineage>
</organism>
<proteinExistence type="predicted"/>
<protein>
    <recommendedName>
        <fullName evidence="1">Cysteine-rich CPCC domain-containing protein</fullName>
    </recommendedName>
</protein>
<dbReference type="RefSeq" id="WP_244721039.1">
    <property type="nucleotide sequence ID" value="NZ_JALIRP010000002.1"/>
</dbReference>
<sequence>MEKYTCPCCGYMTLDEQPTGTYEICKICFWEDDGVQFDDPDYEGGANEVSLRQGQKNFIEFGACEERCVKFVRKPTDDDVRDPNWNPFSECV</sequence>
<name>A0A9X1WSP7_9BACL</name>
<dbReference type="EMBL" id="JALIRP010000002">
    <property type="protein sequence ID" value="MCJ8011029.1"/>
    <property type="molecule type" value="Genomic_DNA"/>
</dbReference>
<dbReference type="Proteomes" id="UP001139347">
    <property type="component" value="Unassembled WGS sequence"/>
</dbReference>
<dbReference type="Pfam" id="PF14206">
    <property type="entry name" value="Cys_rich_CPCC"/>
    <property type="match status" value="1"/>
</dbReference>